<name>A0A1B9NUH7_ALILO</name>
<dbReference type="OrthoDB" id="9793396at2"/>
<comment type="subcellular location">
    <subcellularLocation>
        <location evidence="1">Cell envelope</location>
    </subcellularLocation>
</comment>
<dbReference type="CDD" id="cd01137">
    <property type="entry name" value="PsaA"/>
    <property type="match status" value="1"/>
</dbReference>
<dbReference type="PANTHER" id="PTHR42953">
    <property type="entry name" value="HIGH-AFFINITY ZINC UPTAKE SYSTEM PROTEIN ZNUA-RELATED"/>
    <property type="match status" value="1"/>
</dbReference>
<evidence type="ECO:0000256" key="8">
    <source>
        <dbReference type="SAM" id="SignalP"/>
    </source>
</evidence>
<evidence type="ECO:0000256" key="4">
    <source>
        <dbReference type="ARBA" id="ARBA00022723"/>
    </source>
</evidence>
<evidence type="ECO:0000256" key="3">
    <source>
        <dbReference type="ARBA" id="ARBA00022448"/>
    </source>
</evidence>
<dbReference type="EMBL" id="MAJU01000029">
    <property type="protein sequence ID" value="OCH17666.1"/>
    <property type="molecule type" value="Genomic_DNA"/>
</dbReference>
<evidence type="ECO:0000256" key="1">
    <source>
        <dbReference type="ARBA" id="ARBA00004196"/>
    </source>
</evidence>
<dbReference type="Gene3D" id="3.40.50.1980">
    <property type="entry name" value="Nitrogenase molybdenum iron protein domain"/>
    <property type="match status" value="2"/>
</dbReference>
<keyword evidence="7" id="KW-0175">Coiled coil</keyword>
<feature type="signal peptide" evidence="8">
    <location>
        <begin position="1"/>
        <end position="23"/>
    </location>
</feature>
<evidence type="ECO:0000256" key="7">
    <source>
        <dbReference type="SAM" id="Coils"/>
    </source>
</evidence>
<dbReference type="Proteomes" id="UP000093523">
    <property type="component" value="Unassembled WGS sequence"/>
</dbReference>
<dbReference type="AlphaFoldDB" id="A0A1B9NUH7"/>
<dbReference type="PRINTS" id="PR00690">
    <property type="entry name" value="ADHESNFAMILY"/>
</dbReference>
<dbReference type="GO" id="GO:0030001">
    <property type="term" value="P:metal ion transport"/>
    <property type="evidence" value="ECO:0007669"/>
    <property type="project" value="InterPro"/>
</dbReference>
<protein>
    <submittedName>
        <fullName evidence="9">ABC transporter substrate-binding protein</fullName>
    </submittedName>
</protein>
<evidence type="ECO:0000256" key="6">
    <source>
        <dbReference type="RuleBase" id="RU003512"/>
    </source>
</evidence>
<dbReference type="PRINTS" id="PR00691">
    <property type="entry name" value="ADHESINB"/>
</dbReference>
<comment type="caution">
    <text evidence="9">The sequence shown here is derived from an EMBL/GenBank/DDBJ whole genome shotgun (WGS) entry which is preliminary data.</text>
</comment>
<dbReference type="GO" id="GO:0046872">
    <property type="term" value="F:metal ion binding"/>
    <property type="evidence" value="ECO:0007669"/>
    <property type="project" value="UniProtKB-KW"/>
</dbReference>
<proteinExistence type="inferred from homology"/>
<comment type="similarity">
    <text evidence="2 6">Belongs to the bacterial solute-binding protein 9 family.</text>
</comment>
<dbReference type="GO" id="GO:0007155">
    <property type="term" value="P:cell adhesion"/>
    <property type="evidence" value="ECO:0007669"/>
    <property type="project" value="InterPro"/>
</dbReference>
<dbReference type="InterPro" id="IPR050492">
    <property type="entry name" value="Bact_metal-bind_prot9"/>
</dbReference>
<gene>
    <name evidence="9" type="ORF">A6E04_18805</name>
</gene>
<keyword evidence="4" id="KW-0479">Metal-binding</keyword>
<keyword evidence="3 6" id="KW-0813">Transport</keyword>
<dbReference type="PANTHER" id="PTHR42953:SF1">
    <property type="entry name" value="METAL-BINDING PROTEIN HI_0362-RELATED"/>
    <property type="match status" value="1"/>
</dbReference>
<dbReference type="RefSeq" id="WP_017021002.1">
    <property type="nucleotide sequence ID" value="NZ_CAWMPN010000029.1"/>
</dbReference>
<evidence type="ECO:0000256" key="5">
    <source>
        <dbReference type="ARBA" id="ARBA00022729"/>
    </source>
</evidence>
<dbReference type="STRING" id="688.A6E04_18805"/>
<organism evidence="9 10">
    <name type="scientific">Aliivibrio logei</name>
    <name type="common">Vibrio logei</name>
    <dbReference type="NCBI Taxonomy" id="688"/>
    <lineage>
        <taxon>Bacteria</taxon>
        <taxon>Pseudomonadati</taxon>
        <taxon>Pseudomonadota</taxon>
        <taxon>Gammaproteobacteria</taxon>
        <taxon>Vibrionales</taxon>
        <taxon>Vibrionaceae</taxon>
        <taxon>Aliivibrio</taxon>
    </lineage>
</organism>
<reference evidence="9 10" key="1">
    <citation type="submission" date="2016-06" db="EMBL/GenBank/DDBJ databases">
        <authorList>
            <person name="Kjaerup R.B."/>
            <person name="Dalgaard T.S."/>
            <person name="Juul-Madsen H.R."/>
        </authorList>
    </citation>
    <scope>NUCLEOTIDE SEQUENCE [LARGE SCALE GENOMIC DNA]</scope>
    <source>
        <strain evidence="9 10">1S159</strain>
    </source>
</reference>
<accession>A0A1B9NUH7</accession>
<dbReference type="InterPro" id="IPR006127">
    <property type="entry name" value="ZnuA-like"/>
</dbReference>
<dbReference type="Pfam" id="PF01297">
    <property type="entry name" value="ZnuA"/>
    <property type="match status" value="1"/>
</dbReference>
<sequence length="303" mass="33642">MSNTLFTIPVLALTLGLSHSAIASEQMPVITSFSILGDIVSQIGGDHIAITNLVKANGDAHVYQPTPIDAKEISQAKLVIMNGLGFEGWMPRLIESSNFKGIEIIASNGITPLTREEEDHHHETDHQHGNYDPHAWNSVRNVKIYVKNIEAGLINADPKNSDDYKKNADNYLQKLDKLEITIHQELDKIPQSKRTIITPHDAFGYFSRDYNVTFYAPQGTSTESEASAADVATIIRQIRKDDIQAVFIENITDNRMIEQISNETHAHIGGKLYSDALSGPDEPATSYIKLMQHNVNTITQALK</sequence>
<dbReference type="SUPFAM" id="SSF53807">
    <property type="entry name" value="Helical backbone' metal receptor"/>
    <property type="match status" value="1"/>
</dbReference>
<evidence type="ECO:0000313" key="9">
    <source>
        <dbReference type="EMBL" id="OCH17666.1"/>
    </source>
</evidence>
<evidence type="ECO:0000256" key="2">
    <source>
        <dbReference type="ARBA" id="ARBA00011028"/>
    </source>
</evidence>
<dbReference type="InterPro" id="IPR006128">
    <property type="entry name" value="Lipoprotein_PsaA-like"/>
</dbReference>
<keyword evidence="5 8" id="KW-0732">Signal</keyword>
<evidence type="ECO:0000313" key="10">
    <source>
        <dbReference type="Proteomes" id="UP000093523"/>
    </source>
</evidence>
<feature type="coiled-coil region" evidence="7">
    <location>
        <begin position="161"/>
        <end position="188"/>
    </location>
</feature>
<dbReference type="GO" id="GO:0030313">
    <property type="term" value="C:cell envelope"/>
    <property type="evidence" value="ECO:0007669"/>
    <property type="project" value="UniProtKB-SubCell"/>
</dbReference>
<feature type="chain" id="PRO_5008632153" evidence="8">
    <location>
        <begin position="24"/>
        <end position="303"/>
    </location>
</feature>
<dbReference type="InterPro" id="IPR006129">
    <property type="entry name" value="AdhesinB"/>
</dbReference>